<evidence type="ECO:0008006" key="5">
    <source>
        <dbReference type="Google" id="ProtNLM"/>
    </source>
</evidence>
<evidence type="ECO:0000313" key="3">
    <source>
        <dbReference type="EMBL" id="ASQ30254.1"/>
    </source>
</evidence>
<evidence type="ECO:0000256" key="1">
    <source>
        <dbReference type="SAM" id="Coils"/>
    </source>
</evidence>
<gene>
    <name evidence="3" type="ORF">CAV_0587</name>
</gene>
<dbReference type="OrthoDB" id="5418093at2"/>
<dbReference type="AlphaFoldDB" id="A0A222MW49"/>
<name>A0A222MW49_9BACT</name>
<evidence type="ECO:0000256" key="2">
    <source>
        <dbReference type="SAM" id="MobiDB-lite"/>
    </source>
</evidence>
<sequence length="366" mass="42268">MIIKPKYNSNYSVIPNELIKCEHLSDKAFRLACYLLSLPASWEVNTAHLAKVSGGSTRSIQRALKDLIDLGFLQKIQHIDEKSGKFLRKATYVFINNEEEKESSQEIEKELKEQIDLSIKKELNLPLKDEWIAEKIEEIKALDKEDLKEIEQEQSSNLNGFESKEQKQEPKNADFKDGDKNTTSGFMSHILNKEFLQSKNSFLSAFLKKNSFAKDCYLMKTNDKSLLFLYSKKQNVKPNTFDFSGLSDFEILKLNEFFAYKQKSGKRLLALSKQKIINQCKDFKLKGQNIGLIIDRSIRNGWAGLFSLKTDLHTKKAKELSQKEILRLVLEQEPNFNFSQDYDLSKISINGKSVSYIEDKDEFKVV</sequence>
<proteinExistence type="predicted"/>
<organism evidence="3 4">
    <name type="scientific">Campylobacter avium LMG 24591</name>
    <dbReference type="NCBI Taxonomy" id="522484"/>
    <lineage>
        <taxon>Bacteria</taxon>
        <taxon>Pseudomonadati</taxon>
        <taxon>Campylobacterota</taxon>
        <taxon>Epsilonproteobacteria</taxon>
        <taxon>Campylobacterales</taxon>
        <taxon>Campylobacteraceae</taxon>
        <taxon>Campylobacter</taxon>
    </lineage>
</organism>
<dbReference type="KEGG" id="cavi:CAV_0587"/>
<feature type="region of interest" description="Disordered" evidence="2">
    <location>
        <begin position="153"/>
        <end position="179"/>
    </location>
</feature>
<protein>
    <recommendedName>
        <fullName evidence="5">Helix-turn-helix domain-containing protein</fullName>
    </recommendedName>
</protein>
<dbReference type="Pfam" id="PF13730">
    <property type="entry name" value="HTH_36"/>
    <property type="match status" value="1"/>
</dbReference>
<dbReference type="EMBL" id="CP022347">
    <property type="protein sequence ID" value="ASQ30254.1"/>
    <property type="molecule type" value="Genomic_DNA"/>
</dbReference>
<keyword evidence="4" id="KW-1185">Reference proteome</keyword>
<feature type="coiled-coil region" evidence="1">
    <location>
        <begin position="97"/>
        <end position="153"/>
    </location>
</feature>
<dbReference type="Proteomes" id="UP000201169">
    <property type="component" value="Chromosome"/>
</dbReference>
<accession>A0A222MW49</accession>
<dbReference type="InterPro" id="IPR036388">
    <property type="entry name" value="WH-like_DNA-bd_sf"/>
</dbReference>
<reference evidence="3 4" key="1">
    <citation type="submission" date="2017-07" db="EMBL/GenBank/DDBJ databases">
        <title>Analysis of two Campylobacter avium genomes and identification of a novel hippuricase gene.</title>
        <authorList>
            <person name="Miller W.G."/>
            <person name="Chapman M.H."/>
            <person name="Yee E."/>
            <person name="Revez J."/>
            <person name="Bono J.L."/>
            <person name="Rossi M."/>
        </authorList>
    </citation>
    <scope>NUCLEOTIDE SEQUENCE [LARGE SCALE GENOMIC DNA]</scope>
    <source>
        <strain evidence="3 4">LMG 24591</strain>
    </source>
</reference>
<feature type="compositionally biased region" description="Basic and acidic residues" evidence="2">
    <location>
        <begin position="162"/>
        <end position="179"/>
    </location>
</feature>
<dbReference type="RefSeq" id="WP_094325024.1">
    <property type="nucleotide sequence ID" value="NZ_CP022347.1"/>
</dbReference>
<evidence type="ECO:0000313" key="4">
    <source>
        <dbReference type="Proteomes" id="UP000201169"/>
    </source>
</evidence>
<dbReference type="Gene3D" id="1.10.10.10">
    <property type="entry name" value="Winged helix-like DNA-binding domain superfamily/Winged helix DNA-binding domain"/>
    <property type="match status" value="1"/>
</dbReference>
<keyword evidence="1" id="KW-0175">Coiled coil</keyword>